<keyword evidence="1" id="KW-0175">Coiled coil</keyword>
<reference evidence="3" key="1">
    <citation type="submission" date="2022-09" db="EMBL/GenBank/DDBJ databases">
        <title>Isolation and characterization of 3-chlorobenzoate degrading bacteria from soils in Shizuoka.</title>
        <authorList>
            <person name="Ifat A."/>
            <person name="Ogawa N."/>
            <person name="Kimbara K."/>
            <person name="Moriuchi R."/>
            <person name="Dohra H."/>
            <person name="Shintani M."/>
        </authorList>
    </citation>
    <scope>NUCLEOTIDE SEQUENCE</scope>
    <source>
        <strain evidence="3">19CS4-2</strain>
    </source>
</reference>
<dbReference type="EMBL" id="BPUS01000005">
    <property type="protein sequence ID" value="GJH25944.1"/>
    <property type="molecule type" value="Genomic_DNA"/>
</dbReference>
<protein>
    <submittedName>
        <fullName evidence="3">DUF2968 domain-containing protein</fullName>
    </submittedName>
</protein>
<keyword evidence="2" id="KW-0732">Signal</keyword>
<feature type="chain" id="PRO_5041325936" evidence="2">
    <location>
        <begin position="31"/>
        <end position="244"/>
    </location>
</feature>
<name>A0AA37IC04_9BURK</name>
<gene>
    <name evidence="3" type="ORF">CBA19CS42_15530</name>
</gene>
<feature type="signal peptide" evidence="2">
    <location>
        <begin position="1"/>
        <end position="30"/>
    </location>
</feature>
<evidence type="ECO:0000256" key="1">
    <source>
        <dbReference type="SAM" id="Coils"/>
    </source>
</evidence>
<evidence type="ECO:0000313" key="3">
    <source>
        <dbReference type="EMBL" id="GJH25944.1"/>
    </source>
</evidence>
<proteinExistence type="predicted"/>
<dbReference type="AlphaFoldDB" id="A0AA37IC04"/>
<feature type="coiled-coil region" evidence="1">
    <location>
        <begin position="168"/>
        <end position="230"/>
    </location>
</feature>
<dbReference type="Proteomes" id="UP001055111">
    <property type="component" value="Unassembled WGS sequence"/>
</dbReference>
<evidence type="ECO:0000313" key="4">
    <source>
        <dbReference type="Proteomes" id="UP001055111"/>
    </source>
</evidence>
<sequence length="244" mass="26921">MTQLSYLRYATLTLALSFCGLFVPFTNTLAAPATAQAVAKAVQPAATTNEPAQAALVDLSDLNADSNAPRVEGNIAELQNLVQAGSLTELRATRNGSYGAKLFFLAQEMVYYVALSQDARWWRVVKTQDTVRSESIYAQFSRKSFELADGEIRRTQLQAQKALLDRVIAKSADRANRLTADLQLAQQQDSQVSQRQQQLQAESAVLQTDKLDAERKLRALQMQVEQLQKQTEAGLAPVSMTPSR</sequence>
<dbReference type="RefSeq" id="WP_238212561.1">
    <property type="nucleotide sequence ID" value="NZ_BPUS01000005.1"/>
</dbReference>
<accession>A0AA37IC04</accession>
<evidence type="ECO:0000256" key="2">
    <source>
        <dbReference type="SAM" id="SignalP"/>
    </source>
</evidence>
<organism evidence="3 4">
    <name type="scientific">Caballeronia novacaledonica</name>
    <dbReference type="NCBI Taxonomy" id="1544861"/>
    <lineage>
        <taxon>Bacteria</taxon>
        <taxon>Pseudomonadati</taxon>
        <taxon>Pseudomonadota</taxon>
        <taxon>Betaproteobacteria</taxon>
        <taxon>Burkholderiales</taxon>
        <taxon>Burkholderiaceae</taxon>
        <taxon>Caballeronia</taxon>
    </lineage>
</organism>
<dbReference type="Pfam" id="PF11180">
    <property type="entry name" value="DUF2968"/>
    <property type="match status" value="1"/>
</dbReference>
<dbReference type="InterPro" id="IPR021350">
    <property type="entry name" value="DUF2968"/>
</dbReference>
<comment type="caution">
    <text evidence="3">The sequence shown here is derived from an EMBL/GenBank/DDBJ whole genome shotgun (WGS) entry which is preliminary data.</text>
</comment>